<proteinExistence type="predicted"/>
<feature type="transmembrane region" description="Helical" evidence="6">
    <location>
        <begin position="347"/>
        <end position="367"/>
    </location>
</feature>
<evidence type="ECO:0000256" key="3">
    <source>
        <dbReference type="ARBA" id="ARBA00022692"/>
    </source>
</evidence>
<feature type="transmembrane region" description="Helical" evidence="6">
    <location>
        <begin position="12"/>
        <end position="30"/>
    </location>
</feature>
<dbReference type="Pfam" id="PF01943">
    <property type="entry name" value="Polysacc_synt"/>
    <property type="match status" value="1"/>
</dbReference>
<evidence type="ECO:0000256" key="4">
    <source>
        <dbReference type="ARBA" id="ARBA00022989"/>
    </source>
</evidence>
<reference evidence="7" key="1">
    <citation type="submission" date="2022-03" db="EMBL/GenBank/DDBJ databases">
        <title>Sea Food Isolates.</title>
        <authorList>
            <person name="Li c."/>
        </authorList>
    </citation>
    <scope>NUCLEOTIDE SEQUENCE</scope>
    <source>
        <strain evidence="7">19PA01SH03</strain>
    </source>
</reference>
<keyword evidence="5 6" id="KW-0472">Membrane</keyword>
<dbReference type="PANTHER" id="PTHR30250">
    <property type="entry name" value="PST FAMILY PREDICTED COLANIC ACID TRANSPORTER"/>
    <property type="match status" value="1"/>
</dbReference>
<protein>
    <submittedName>
        <fullName evidence="7">Oligosaccharide flippase family protein</fullName>
    </submittedName>
</protein>
<dbReference type="GO" id="GO:0005886">
    <property type="term" value="C:plasma membrane"/>
    <property type="evidence" value="ECO:0007669"/>
    <property type="project" value="UniProtKB-SubCell"/>
</dbReference>
<feature type="transmembrane region" description="Helical" evidence="6">
    <location>
        <begin position="83"/>
        <end position="104"/>
    </location>
</feature>
<dbReference type="EMBL" id="CP095338">
    <property type="protein sequence ID" value="XAG21451.1"/>
    <property type="molecule type" value="Genomic_DNA"/>
</dbReference>
<feature type="transmembrane region" description="Helical" evidence="6">
    <location>
        <begin position="110"/>
        <end position="129"/>
    </location>
</feature>
<organism evidence="7">
    <name type="scientific">bacterium 19PA01SH03</name>
    <dbReference type="NCBI Taxonomy" id="2920705"/>
    <lineage>
        <taxon>Bacteria</taxon>
    </lineage>
</organism>
<feature type="transmembrane region" description="Helical" evidence="6">
    <location>
        <begin position="373"/>
        <end position="397"/>
    </location>
</feature>
<sequence length="403" mass="45456">MSTSLRHMLGHSFIFIVFDGINKAIPFLLLPYLTRRLAIAEFGLLELFNTYVALLVLLIMFGVDGWCSAHFHKLERNVFSGMLRLGLRSIAAVFAVSMFAMLFVADDPRFIFAPLYALGMCLIQIRAILYRFELKTIKASILLFLNVSVSSLLTIGAFELMTPGFTWRLVALLLPVVCLGCFSCYSVCRQFPASSASNVGVRTLWKFTLPLLPNGLINFVRFGADRFFVAKVFGVSQLALFGVGYQFAMVANIFMLSLNQAVMPFMMKYLSNRNYSTYIKVSSMLILLFLIFISMLYIITPYILQLFFSGAYVSAEIISSRYYLAYPMIFISILAMNLAFFNGNTKFVLCITSVSSAVHLMVLYIISNNMFSIYQVPLALVISSVVSFLLSAIYFYVKVKDEK</sequence>
<comment type="subcellular location">
    <subcellularLocation>
        <location evidence="1">Cell membrane</location>
        <topology evidence="1">Multi-pass membrane protein</topology>
    </subcellularLocation>
</comment>
<evidence type="ECO:0000256" key="6">
    <source>
        <dbReference type="SAM" id="Phobius"/>
    </source>
</evidence>
<feature type="transmembrane region" description="Helical" evidence="6">
    <location>
        <begin position="141"/>
        <end position="161"/>
    </location>
</feature>
<name>A0AAU6SND9_UNCXX</name>
<dbReference type="InterPro" id="IPR050833">
    <property type="entry name" value="Poly_Biosynth_Transport"/>
</dbReference>
<feature type="transmembrane region" description="Helical" evidence="6">
    <location>
        <begin position="167"/>
        <end position="188"/>
    </location>
</feature>
<evidence type="ECO:0000313" key="7">
    <source>
        <dbReference type="EMBL" id="XAG21451.1"/>
    </source>
</evidence>
<accession>A0AAU6SND9</accession>
<gene>
    <name evidence="7" type="ORF">MRN70_00890</name>
</gene>
<dbReference type="AlphaFoldDB" id="A0AAU6SND9"/>
<evidence type="ECO:0000256" key="1">
    <source>
        <dbReference type="ARBA" id="ARBA00004651"/>
    </source>
</evidence>
<dbReference type="PANTHER" id="PTHR30250:SF11">
    <property type="entry name" value="O-ANTIGEN TRANSPORTER-RELATED"/>
    <property type="match status" value="1"/>
</dbReference>
<feature type="transmembrane region" description="Helical" evidence="6">
    <location>
        <begin position="283"/>
        <end position="303"/>
    </location>
</feature>
<feature type="transmembrane region" description="Helical" evidence="6">
    <location>
        <begin position="50"/>
        <end position="71"/>
    </location>
</feature>
<keyword evidence="2" id="KW-1003">Cell membrane</keyword>
<keyword evidence="3 6" id="KW-0812">Transmembrane</keyword>
<dbReference type="InterPro" id="IPR002797">
    <property type="entry name" value="Polysacc_synth"/>
</dbReference>
<evidence type="ECO:0000256" key="2">
    <source>
        <dbReference type="ARBA" id="ARBA00022475"/>
    </source>
</evidence>
<evidence type="ECO:0000256" key="5">
    <source>
        <dbReference type="ARBA" id="ARBA00023136"/>
    </source>
</evidence>
<keyword evidence="4 6" id="KW-1133">Transmembrane helix</keyword>
<feature type="transmembrane region" description="Helical" evidence="6">
    <location>
        <begin position="323"/>
        <end position="340"/>
    </location>
</feature>